<organism evidence="1 2">
    <name type="scientific">Mesorhizobium hungaricum</name>
    <dbReference type="NCBI Taxonomy" id="1566387"/>
    <lineage>
        <taxon>Bacteria</taxon>
        <taxon>Pseudomonadati</taxon>
        <taxon>Pseudomonadota</taxon>
        <taxon>Alphaproteobacteria</taxon>
        <taxon>Hyphomicrobiales</taxon>
        <taxon>Phyllobacteriaceae</taxon>
        <taxon>Mesorhizobium</taxon>
    </lineage>
</organism>
<keyword evidence="2" id="KW-1185">Reference proteome</keyword>
<gene>
    <name evidence="1" type="ORF">QV13_07855</name>
</gene>
<evidence type="ECO:0000313" key="2">
    <source>
        <dbReference type="Proteomes" id="UP000094412"/>
    </source>
</evidence>
<dbReference type="AlphaFoldDB" id="A0A1C2E3Q5"/>
<comment type="caution">
    <text evidence="1">The sequence shown here is derived from an EMBL/GenBank/DDBJ whole genome shotgun (WGS) entry which is preliminary data.</text>
</comment>
<sequence>MTWLLSAGNAPALDIRRPLVGAWGETALMIDIENMDDASISGVIVQTWVDATRQRVSGQAKFMGVRKGPDFEIFLFPSRLVTLPFAFYAHLDASGLTLSTSAQDDAWTVTGLKDGNQAIYESMLATLPPVQLVLPFVKAPPQSTDSETLQNAPIDGEGCQCGAEKKTRVAAETADFAVRVDRSMAELNDYVLGMEASQTEMNARARALNSPPARRLFVTTFDDAALLPARLRMTRQSVRAFDSVLRERRERQMARLDALEASCRQRDLSPAEAMTTEAKLWFRSCDRVARASRFLDGWTGHFE</sequence>
<proteinExistence type="predicted"/>
<protein>
    <submittedName>
        <fullName evidence="1">Uncharacterized protein</fullName>
    </submittedName>
</protein>
<dbReference type="STRING" id="1566387.QV13_07855"/>
<evidence type="ECO:0000313" key="1">
    <source>
        <dbReference type="EMBL" id="OCX21556.1"/>
    </source>
</evidence>
<dbReference type="Proteomes" id="UP000094412">
    <property type="component" value="Unassembled WGS sequence"/>
</dbReference>
<dbReference type="EMBL" id="MDEO01000028">
    <property type="protein sequence ID" value="OCX21556.1"/>
    <property type="molecule type" value="Genomic_DNA"/>
</dbReference>
<reference evidence="1 2" key="1">
    <citation type="submission" date="2016-08" db="EMBL/GenBank/DDBJ databases">
        <title>Whole genome sequence of Mesorhizobium sp. strain UASWS1009 isolated from industrial sewage.</title>
        <authorList>
            <person name="Crovadore J."/>
            <person name="Calmin G."/>
            <person name="Chablais R."/>
            <person name="Cochard B."/>
            <person name="Lefort F."/>
        </authorList>
    </citation>
    <scope>NUCLEOTIDE SEQUENCE [LARGE SCALE GENOMIC DNA]</scope>
    <source>
        <strain evidence="1 2">UASWS1009</strain>
    </source>
</reference>
<name>A0A1C2E3Q5_9HYPH</name>
<accession>A0A1C2E3Q5</accession>